<name>A0ABQ7HA16_DUNSA</name>
<evidence type="ECO:0000313" key="3">
    <source>
        <dbReference type="Proteomes" id="UP000815325"/>
    </source>
</evidence>
<dbReference type="PANTHER" id="PTHR43215">
    <property type="entry name" value="RADIAL SPOKE HEAD 1 HOMOLOG"/>
    <property type="match status" value="1"/>
</dbReference>
<evidence type="ECO:0000313" key="2">
    <source>
        <dbReference type="EMBL" id="KAF5843675.1"/>
    </source>
</evidence>
<dbReference type="SMART" id="SM00698">
    <property type="entry name" value="MORN"/>
    <property type="match status" value="3"/>
</dbReference>
<gene>
    <name evidence="2" type="ORF">DUNSADRAFT_10850</name>
</gene>
<dbReference type="Pfam" id="PF02493">
    <property type="entry name" value="MORN"/>
    <property type="match status" value="3"/>
</dbReference>
<evidence type="ECO:0000256" key="1">
    <source>
        <dbReference type="ARBA" id="ARBA00022737"/>
    </source>
</evidence>
<dbReference type="Proteomes" id="UP000815325">
    <property type="component" value="Unassembled WGS sequence"/>
</dbReference>
<comment type="caution">
    <text evidence="2">The sequence shown here is derived from an EMBL/GenBank/DDBJ whole genome shotgun (WGS) entry which is preliminary data.</text>
</comment>
<dbReference type="InterPro" id="IPR003409">
    <property type="entry name" value="MORN"/>
</dbReference>
<sequence length="265" mass="28427">MGSEILRLGELGALFLTGQKLRESGLLRKSDGETAAKLATYLTLPSVALQSLCTQGPVPYEVWLGLGVAAVCYATQTASNWIFCMSKPKQERAAITGSGTGLSLAMFGYPVGEAVFGLHGLQPLVLLDALNSVAVCVGSYLLAASAGPAFPESFKHEDGGVYRGQWRGMRKEGLGIYTYMSGARYEGEWRDNLKDGRGVYFFPKGGTYEGEWSRGTMEGVGVRTFSTGQVKCGRWKEGKLEVPLELWQCTNAAEGAAEAVGAARR</sequence>
<protein>
    <submittedName>
        <fullName evidence="2">Uncharacterized protein</fullName>
    </submittedName>
</protein>
<organism evidence="2 3">
    <name type="scientific">Dunaliella salina</name>
    <name type="common">Green alga</name>
    <name type="synonym">Protococcus salinus</name>
    <dbReference type="NCBI Taxonomy" id="3046"/>
    <lineage>
        <taxon>Eukaryota</taxon>
        <taxon>Viridiplantae</taxon>
        <taxon>Chlorophyta</taxon>
        <taxon>core chlorophytes</taxon>
        <taxon>Chlorophyceae</taxon>
        <taxon>CS clade</taxon>
        <taxon>Chlamydomonadales</taxon>
        <taxon>Dunaliellaceae</taxon>
        <taxon>Dunaliella</taxon>
    </lineage>
</organism>
<dbReference type="SUPFAM" id="SSF82185">
    <property type="entry name" value="Histone H3 K4-specific methyltransferase SET7/9 N-terminal domain"/>
    <property type="match status" value="1"/>
</dbReference>
<reference evidence="2" key="1">
    <citation type="submission" date="2017-08" db="EMBL/GenBank/DDBJ databases">
        <authorList>
            <person name="Polle J.E."/>
            <person name="Barry K."/>
            <person name="Cushman J."/>
            <person name="Schmutz J."/>
            <person name="Tran D."/>
            <person name="Hathwaick L.T."/>
            <person name="Yim W.C."/>
            <person name="Jenkins J."/>
            <person name="Mckie-Krisberg Z.M."/>
            <person name="Prochnik S."/>
            <person name="Lindquist E."/>
            <person name="Dockter R.B."/>
            <person name="Adam C."/>
            <person name="Molina H."/>
            <person name="Bunkerborg J."/>
            <person name="Jin E."/>
            <person name="Buchheim M."/>
            <person name="Magnuson J."/>
        </authorList>
    </citation>
    <scope>NUCLEOTIDE SEQUENCE</scope>
    <source>
        <strain evidence="2">CCAP 19/18</strain>
    </source>
</reference>
<dbReference type="PANTHER" id="PTHR43215:SF14">
    <property type="entry name" value="RADIAL SPOKE HEAD 1 HOMOLOG"/>
    <property type="match status" value="1"/>
</dbReference>
<accession>A0ABQ7HA16</accession>
<dbReference type="Gene3D" id="2.20.110.10">
    <property type="entry name" value="Histone H3 K4-specific methyltransferase SET7/9 N-terminal domain"/>
    <property type="match status" value="2"/>
</dbReference>
<keyword evidence="1" id="KW-0677">Repeat</keyword>
<dbReference type="EMBL" id="MU069439">
    <property type="protein sequence ID" value="KAF5843675.1"/>
    <property type="molecule type" value="Genomic_DNA"/>
</dbReference>
<keyword evidence="3" id="KW-1185">Reference proteome</keyword>
<proteinExistence type="predicted"/>